<dbReference type="RefSeq" id="WP_010885858.1">
    <property type="nucleotide sequence ID" value="NZ_DUJN01000002.1"/>
</dbReference>
<sequence>MKKVFIEVRSIAIVQENLSKINTFFELTTSRDFWKLARPWNVEYSRAIIMKHLLEYDENVTLLAFGVPLGDGRFVVLYEFSKPIQGVKTVAYEFTVNNSKVKITRFGINGNFKTLSSCTHECQKNEDCPPLTYCSEYCCSVSTTCVIRCCATPGNGACSIPCMLGPGPCILCALVACPFCGESCCTEKGSKCESIFPEPKP</sequence>
<evidence type="ECO:0000313" key="1">
    <source>
        <dbReference type="EMBL" id="HII60758.1"/>
    </source>
</evidence>
<dbReference type="OMA" id="GCVNPFR"/>
<reference evidence="1" key="1">
    <citation type="journal article" date="2020" name="bioRxiv">
        <title>A rank-normalized archaeal taxonomy based on genome phylogeny resolves widespread incomplete and uneven classifications.</title>
        <authorList>
            <person name="Rinke C."/>
            <person name="Chuvochina M."/>
            <person name="Mussig A.J."/>
            <person name="Chaumeil P.-A."/>
            <person name="Waite D.W."/>
            <person name="Whitman W.B."/>
            <person name="Parks D.H."/>
            <person name="Hugenholtz P."/>
        </authorList>
    </citation>
    <scope>NUCLEOTIDE SEQUENCE</scope>
    <source>
        <strain evidence="1">UBA8834</strain>
    </source>
</reference>
<protein>
    <submittedName>
        <fullName evidence="1">Uncharacterized protein</fullName>
    </submittedName>
</protein>
<dbReference type="Proteomes" id="UP000617544">
    <property type="component" value="Unassembled WGS sequence"/>
</dbReference>
<organism evidence="1 2">
    <name type="scientific">Pyrococcus horikoshii</name>
    <dbReference type="NCBI Taxonomy" id="53953"/>
    <lineage>
        <taxon>Archaea</taxon>
        <taxon>Methanobacteriati</taxon>
        <taxon>Methanobacteriota</taxon>
        <taxon>Thermococci</taxon>
        <taxon>Thermococcales</taxon>
        <taxon>Thermococcaceae</taxon>
        <taxon>Pyrococcus</taxon>
    </lineage>
</organism>
<name>A0A832T611_PYRHR</name>
<dbReference type="EMBL" id="DUJN01000002">
    <property type="protein sequence ID" value="HII60758.1"/>
    <property type="molecule type" value="Genomic_DNA"/>
</dbReference>
<accession>A0A832T611</accession>
<comment type="caution">
    <text evidence="1">The sequence shown here is derived from an EMBL/GenBank/DDBJ whole genome shotgun (WGS) entry which is preliminary data.</text>
</comment>
<gene>
    <name evidence="1" type="ORF">HA331_03200</name>
</gene>
<evidence type="ECO:0000313" key="2">
    <source>
        <dbReference type="Proteomes" id="UP000617544"/>
    </source>
</evidence>
<dbReference type="GeneID" id="40909685"/>
<dbReference type="AlphaFoldDB" id="A0A832T611"/>
<proteinExistence type="predicted"/>